<name>C1MP39_MICPC</name>
<dbReference type="Proteomes" id="UP000001876">
    <property type="component" value="Unassembled WGS sequence"/>
</dbReference>
<dbReference type="SUPFAM" id="SSF82199">
    <property type="entry name" value="SET domain"/>
    <property type="match status" value="1"/>
</dbReference>
<evidence type="ECO:0000256" key="4">
    <source>
        <dbReference type="SAM" id="MobiDB-lite"/>
    </source>
</evidence>
<organism evidence="6">
    <name type="scientific">Micromonas pusilla (strain CCMP1545)</name>
    <name type="common">Picoplanktonic green alga</name>
    <dbReference type="NCBI Taxonomy" id="564608"/>
    <lineage>
        <taxon>Eukaryota</taxon>
        <taxon>Viridiplantae</taxon>
        <taxon>Chlorophyta</taxon>
        <taxon>Mamiellophyceae</taxon>
        <taxon>Mamiellales</taxon>
        <taxon>Mamiellaceae</taxon>
        <taxon>Micromonas</taxon>
    </lineage>
</organism>
<feature type="compositionally biased region" description="Low complexity" evidence="4">
    <location>
        <begin position="28"/>
        <end position="38"/>
    </location>
</feature>
<dbReference type="SUPFAM" id="SSF81822">
    <property type="entry name" value="RuBisCo LSMT C-terminal, substrate-binding domain"/>
    <property type="match status" value="1"/>
</dbReference>
<feature type="compositionally biased region" description="Basic residues" evidence="4">
    <location>
        <begin position="39"/>
        <end position="56"/>
    </location>
</feature>
<reference evidence="5 6" key="1">
    <citation type="journal article" date="2009" name="Science">
        <title>Green evolution and dynamic adaptations revealed by genomes of the marine picoeukaryotes Micromonas.</title>
        <authorList>
            <person name="Worden A.Z."/>
            <person name="Lee J.H."/>
            <person name="Mock T."/>
            <person name="Rouze P."/>
            <person name="Simmons M.P."/>
            <person name="Aerts A.L."/>
            <person name="Allen A.E."/>
            <person name="Cuvelier M.L."/>
            <person name="Derelle E."/>
            <person name="Everett M.V."/>
            <person name="Foulon E."/>
            <person name="Grimwood J."/>
            <person name="Gundlach H."/>
            <person name="Henrissat B."/>
            <person name="Napoli C."/>
            <person name="McDonald S.M."/>
            <person name="Parker M.S."/>
            <person name="Rombauts S."/>
            <person name="Salamov A."/>
            <person name="Von Dassow P."/>
            <person name="Badger J.H."/>
            <person name="Coutinho P.M."/>
            <person name="Demir E."/>
            <person name="Dubchak I."/>
            <person name="Gentemann C."/>
            <person name="Eikrem W."/>
            <person name="Gready J.E."/>
            <person name="John U."/>
            <person name="Lanier W."/>
            <person name="Lindquist E.A."/>
            <person name="Lucas S."/>
            <person name="Mayer K.F."/>
            <person name="Moreau H."/>
            <person name="Not F."/>
            <person name="Otillar R."/>
            <person name="Panaud O."/>
            <person name="Pangilinan J."/>
            <person name="Paulsen I."/>
            <person name="Piegu B."/>
            <person name="Poliakov A."/>
            <person name="Robbens S."/>
            <person name="Schmutz J."/>
            <person name="Toulza E."/>
            <person name="Wyss T."/>
            <person name="Zelensky A."/>
            <person name="Zhou K."/>
            <person name="Armbrust E.V."/>
            <person name="Bhattacharya D."/>
            <person name="Goodenough U.W."/>
            <person name="Van de Peer Y."/>
            <person name="Grigoriev I.V."/>
        </authorList>
    </citation>
    <scope>NUCLEOTIDE SEQUENCE [LARGE SCALE GENOMIC DNA]</scope>
    <source>
        <strain evidence="5 6">CCMP1545</strain>
    </source>
</reference>
<gene>
    <name evidence="5" type="ORF">MICPUCDRAFT_56136</name>
</gene>
<keyword evidence="2" id="KW-0808">Transferase</keyword>
<dbReference type="RefSeq" id="XP_003057218.1">
    <property type="nucleotide sequence ID" value="XM_003057172.1"/>
</dbReference>
<dbReference type="Gene3D" id="3.90.1410.10">
    <property type="entry name" value="set domain protein methyltransferase, domain 1"/>
    <property type="match status" value="1"/>
</dbReference>
<dbReference type="eggNOG" id="ENOG502RRFG">
    <property type="taxonomic scope" value="Eukaryota"/>
</dbReference>
<evidence type="ECO:0000313" key="6">
    <source>
        <dbReference type="Proteomes" id="UP000001876"/>
    </source>
</evidence>
<dbReference type="Gene3D" id="3.90.1420.10">
    <property type="entry name" value="Rubisco LSMT, substrate-binding domain"/>
    <property type="match status" value="1"/>
</dbReference>
<dbReference type="CDD" id="cd10527">
    <property type="entry name" value="SET_LSMT"/>
    <property type="match status" value="1"/>
</dbReference>
<keyword evidence="3" id="KW-0949">S-adenosyl-L-methionine</keyword>
<protein>
    <submittedName>
        <fullName evidence="5">Predicted protein</fullName>
    </submittedName>
</protein>
<dbReference type="GeneID" id="9682657"/>
<feature type="region of interest" description="Disordered" evidence="4">
    <location>
        <begin position="28"/>
        <end position="64"/>
    </location>
</feature>
<dbReference type="InterPro" id="IPR036464">
    <property type="entry name" value="Rubisco_LSMT_subst-bd_sf"/>
</dbReference>
<sequence>MATSAVAPSIIGRLRALPSASSFHRAAPLAPSSSSLARSQHRRLREKLPRRRRRDARRAVTSASSSVAEVDENAEFKDLMERAGVKHRVRLASGSRGRGLFSTGPVGWKQSDVLLSVPLDVCIAAPFGDADVVKTEFRSGPGFKDTLVILRRAWERKNACKIPKAITNLLDSGIGDDRELAVVLWLLWATKHGGEVWKAYAEWLPQISEMPNLMLASERELSQLQDDALADEARNLQRLIAAAHERLPEINKAATDMKGAPMTDVSLAELRWGYALVASRAVASEVGDSGEYAAILVPFFDMANHDDVRDVTAVKSIRGTEDGDVEGGLRVMAERALNQGVGGPRMVLETTRAMKSDQDEVVISYDPTGSNRELMLRYGFSLRCNRNDKIERPAAPDRASSALVAPEPFRAALEAKDVMKEGMSDEDRARLICVFNNVTGTSAAVAEDDDGAWELDEDDVKTETAAAKTLIRAWSDALNQFETSIGQDDAFLNAARAGSLPGVTSIIAAAIEYRLERKKTLRAAVGALEAYVEWLAEEDEEEEEEEEDAGGFQDVESEFPVAP</sequence>
<dbReference type="InterPro" id="IPR050600">
    <property type="entry name" value="SETD3_SETD6_MTase"/>
</dbReference>
<dbReference type="STRING" id="564608.C1MP39"/>
<dbReference type="PANTHER" id="PTHR13271:SF154">
    <property type="entry name" value="GRIP DOMAIN-CONTAINING PROTEIN"/>
    <property type="match status" value="1"/>
</dbReference>
<keyword evidence="1" id="KW-0489">Methyltransferase</keyword>
<keyword evidence="6" id="KW-1185">Reference proteome</keyword>
<dbReference type="AlphaFoldDB" id="C1MP39"/>
<dbReference type="InterPro" id="IPR046341">
    <property type="entry name" value="SET_dom_sf"/>
</dbReference>
<evidence type="ECO:0000256" key="3">
    <source>
        <dbReference type="ARBA" id="ARBA00022691"/>
    </source>
</evidence>
<dbReference type="PANTHER" id="PTHR13271">
    <property type="entry name" value="UNCHARACTERIZED PUTATIVE METHYLTRANSFERASE"/>
    <property type="match status" value="1"/>
</dbReference>
<feature type="region of interest" description="Disordered" evidence="4">
    <location>
        <begin position="536"/>
        <end position="563"/>
    </location>
</feature>
<dbReference type="KEGG" id="mpp:MICPUCDRAFT_56136"/>
<dbReference type="GO" id="GO:0032259">
    <property type="term" value="P:methylation"/>
    <property type="evidence" value="ECO:0007669"/>
    <property type="project" value="UniProtKB-KW"/>
</dbReference>
<evidence type="ECO:0000256" key="1">
    <source>
        <dbReference type="ARBA" id="ARBA00022603"/>
    </source>
</evidence>
<dbReference type="OrthoDB" id="498498at2759"/>
<evidence type="ECO:0000256" key="2">
    <source>
        <dbReference type="ARBA" id="ARBA00022679"/>
    </source>
</evidence>
<accession>C1MP39</accession>
<dbReference type="OMA" id="FDMANHD"/>
<proteinExistence type="predicted"/>
<feature type="compositionally biased region" description="Acidic residues" evidence="4">
    <location>
        <begin position="536"/>
        <end position="549"/>
    </location>
</feature>
<evidence type="ECO:0000313" key="5">
    <source>
        <dbReference type="EMBL" id="EEH58863.1"/>
    </source>
</evidence>
<dbReference type="GO" id="GO:0016279">
    <property type="term" value="F:protein-lysine N-methyltransferase activity"/>
    <property type="evidence" value="ECO:0007669"/>
    <property type="project" value="TreeGrafter"/>
</dbReference>
<dbReference type="EMBL" id="GG663737">
    <property type="protein sequence ID" value="EEH58863.1"/>
    <property type="molecule type" value="Genomic_DNA"/>
</dbReference>